<reference evidence="2" key="1">
    <citation type="submission" date="2018-05" db="EMBL/GenBank/DDBJ databases">
        <authorList>
            <person name="Lanie J.A."/>
            <person name="Ng W.-L."/>
            <person name="Kazmierczak K.M."/>
            <person name="Andrzejewski T.M."/>
            <person name="Davidsen T.M."/>
            <person name="Wayne K.J."/>
            <person name="Tettelin H."/>
            <person name="Glass J.I."/>
            <person name="Rusch D."/>
            <person name="Podicherti R."/>
            <person name="Tsui H.-C.T."/>
            <person name="Winkler M.E."/>
        </authorList>
    </citation>
    <scope>NUCLEOTIDE SEQUENCE</scope>
</reference>
<feature type="region of interest" description="Disordered" evidence="1">
    <location>
        <begin position="10"/>
        <end position="38"/>
    </location>
</feature>
<dbReference type="EMBL" id="UINC01004458">
    <property type="protein sequence ID" value="SVA14484.1"/>
    <property type="molecule type" value="Genomic_DNA"/>
</dbReference>
<protein>
    <submittedName>
        <fullName evidence="2">Uncharacterized protein</fullName>
    </submittedName>
</protein>
<organism evidence="2">
    <name type="scientific">marine metagenome</name>
    <dbReference type="NCBI Taxonomy" id="408172"/>
    <lineage>
        <taxon>unclassified sequences</taxon>
        <taxon>metagenomes</taxon>
        <taxon>ecological metagenomes</taxon>
    </lineage>
</organism>
<accession>A0A381TFF4</accession>
<sequence length="38" mass="4184">MHTGVFLFGGVEMADAGSGPPAPTDRRYDSRKIWETTE</sequence>
<name>A0A381TFF4_9ZZZZ</name>
<feature type="non-terminal residue" evidence="2">
    <location>
        <position position="38"/>
    </location>
</feature>
<gene>
    <name evidence="2" type="ORF">METZ01_LOCUS67338</name>
</gene>
<feature type="compositionally biased region" description="Basic and acidic residues" evidence="1">
    <location>
        <begin position="24"/>
        <end position="38"/>
    </location>
</feature>
<evidence type="ECO:0000256" key="1">
    <source>
        <dbReference type="SAM" id="MobiDB-lite"/>
    </source>
</evidence>
<proteinExistence type="predicted"/>
<evidence type="ECO:0000313" key="2">
    <source>
        <dbReference type="EMBL" id="SVA14484.1"/>
    </source>
</evidence>
<dbReference type="AlphaFoldDB" id="A0A381TFF4"/>